<name>A0ABV8HFF8_9FLAO</name>
<dbReference type="PANTHER" id="PTHR37318">
    <property type="entry name" value="BSL7504 PROTEIN"/>
    <property type="match status" value="1"/>
</dbReference>
<dbReference type="RefSeq" id="WP_290236780.1">
    <property type="nucleotide sequence ID" value="NZ_JAUFPZ010000002.1"/>
</dbReference>
<feature type="domain" description="Winged helix DNA-binding" evidence="1">
    <location>
        <begin position="15"/>
        <end position="94"/>
    </location>
</feature>
<dbReference type="Pfam" id="PF13601">
    <property type="entry name" value="HTH_34"/>
    <property type="match status" value="1"/>
</dbReference>
<dbReference type="InterPro" id="IPR036390">
    <property type="entry name" value="WH_DNA-bd_sf"/>
</dbReference>
<dbReference type="EMBL" id="JBHSAS010000012">
    <property type="protein sequence ID" value="MFC4029069.1"/>
    <property type="molecule type" value="Genomic_DNA"/>
</dbReference>
<evidence type="ECO:0000313" key="2">
    <source>
        <dbReference type="EMBL" id="MFC4029069.1"/>
    </source>
</evidence>
<organism evidence="2 3">
    <name type="scientific">Zunongwangia endophytica</name>
    <dbReference type="NCBI Taxonomy" id="1808945"/>
    <lineage>
        <taxon>Bacteria</taxon>
        <taxon>Pseudomonadati</taxon>
        <taxon>Bacteroidota</taxon>
        <taxon>Flavobacteriia</taxon>
        <taxon>Flavobacteriales</taxon>
        <taxon>Flavobacteriaceae</taxon>
        <taxon>Zunongwangia</taxon>
    </lineage>
</organism>
<gene>
    <name evidence="2" type="ORF">ACFOS1_16725</name>
</gene>
<protein>
    <submittedName>
        <fullName evidence="2">Winged helix-turn-helix domain-containing protein</fullName>
    </submittedName>
</protein>
<dbReference type="InterPro" id="IPR036388">
    <property type="entry name" value="WH-like_DNA-bd_sf"/>
</dbReference>
<sequence length="101" mass="11564">MSIIENINKLFDHRIRLGIMSILAVNENASFKQLKELLAVTDGNLASHIKALEKAEYLEVQKSFIDRKPNTKYRATKIGKLAFKKHIDALENIIKSKNELK</sequence>
<reference evidence="3" key="1">
    <citation type="journal article" date="2019" name="Int. J. Syst. Evol. Microbiol.">
        <title>The Global Catalogue of Microorganisms (GCM) 10K type strain sequencing project: providing services to taxonomists for standard genome sequencing and annotation.</title>
        <authorList>
            <consortium name="The Broad Institute Genomics Platform"/>
            <consortium name="The Broad Institute Genome Sequencing Center for Infectious Disease"/>
            <person name="Wu L."/>
            <person name="Ma J."/>
        </authorList>
    </citation>
    <scope>NUCLEOTIDE SEQUENCE [LARGE SCALE GENOMIC DNA]</scope>
    <source>
        <strain evidence="3">CECT 9128</strain>
    </source>
</reference>
<evidence type="ECO:0000259" key="1">
    <source>
        <dbReference type="Pfam" id="PF13601"/>
    </source>
</evidence>
<dbReference type="InterPro" id="IPR011991">
    <property type="entry name" value="ArsR-like_HTH"/>
</dbReference>
<dbReference type="Gene3D" id="1.10.10.10">
    <property type="entry name" value="Winged helix-like DNA-binding domain superfamily/Winged helix DNA-binding domain"/>
    <property type="match status" value="1"/>
</dbReference>
<comment type="caution">
    <text evidence="2">The sequence shown here is derived from an EMBL/GenBank/DDBJ whole genome shotgun (WGS) entry which is preliminary data.</text>
</comment>
<accession>A0ABV8HFF8</accession>
<keyword evidence="3" id="KW-1185">Reference proteome</keyword>
<proteinExistence type="predicted"/>
<dbReference type="Proteomes" id="UP001595793">
    <property type="component" value="Unassembled WGS sequence"/>
</dbReference>
<dbReference type="SUPFAM" id="SSF46785">
    <property type="entry name" value="Winged helix' DNA-binding domain"/>
    <property type="match status" value="1"/>
</dbReference>
<dbReference type="PANTHER" id="PTHR37318:SF1">
    <property type="entry name" value="BSL7504 PROTEIN"/>
    <property type="match status" value="1"/>
</dbReference>
<dbReference type="InterPro" id="IPR027395">
    <property type="entry name" value="WH_DNA-bd_dom"/>
</dbReference>
<evidence type="ECO:0000313" key="3">
    <source>
        <dbReference type="Proteomes" id="UP001595793"/>
    </source>
</evidence>
<dbReference type="CDD" id="cd00090">
    <property type="entry name" value="HTH_ARSR"/>
    <property type="match status" value="1"/>
</dbReference>